<evidence type="ECO:0008006" key="3">
    <source>
        <dbReference type="Google" id="ProtNLM"/>
    </source>
</evidence>
<dbReference type="SUPFAM" id="SSF48576">
    <property type="entry name" value="Terpenoid synthases"/>
    <property type="match status" value="1"/>
</dbReference>
<dbReference type="Gene3D" id="1.10.600.10">
    <property type="entry name" value="Farnesyl Diphosphate Synthase"/>
    <property type="match status" value="1"/>
</dbReference>
<dbReference type="EMBL" id="JABAIA010000002">
    <property type="protein sequence ID" value="NLR67223.1"/>
    <property type="molecule type" value="Genomic_DNA"/>
</dbReference>
<evidence type="ECO:0000313" key="2">
    <source>
        <dbReference type="Proteomes" id="UP000570474"/>
    </source>
</evidence>
<keyword evidence="2" id="KW-1185">Reference proteome</keyword>
<dbReference type="InterPro" id="IPR008949">
    <property type="entry name" value="Isoprenoid_synthase_dom_sf"/>
</dbReference>
<sequence>MEIPLLISRFPVMTHAHMEEITTDIKNFFQTDAFHILNRNTAQYGDYMAAGALYCIYIYPLGDTQKLKAISRYFAYWALIDDLYFDNSIDLDHIQQISDRYTAALEGIPNGDKLFAPVTEFCARTDWQEDAKNLFRNEVKRYLNAVIQLRITEAHKKVISVQEYLSYRHFNVAMWVIFSLLYDTQDDLEMSMFYSPEFAEIFEYSSMCIGILLDLYNLNAHKAEISDYTNLVYVVRRADHCSEEEAINKSIRLFYDYEARMEEACNRLAATCPRAVLYFKYVQSGSVRYCNESRKMRYLQKSDIDEDQANGRTIL</sequence>
<comment type="caution">
    <text evidence="1">The sequence shown here is derived from an EMBL/GenBank/DDBJ whole genome shotgun (WGS) entry which is preliminary data.</text>
</comment>
<gene>
    <name evidence="1" type="ORF">HGH92_23145</name>
</gene>
<dbReference type="AlphaFoldDB" id="A0A847RVY9"/>
<dbReference type="Pfam" id="PF19086">
    <property type="entry name" value="Terpene_syn_C_2"/>
    <property type="match status" value="1"/>
</dbReference>
<dbReference type="Proteomes" id="UP000570474">
    <property type="component" value="Unassembled WGS sequence"/>
</dbReference>
<protein>
    <recommendedName>
        <fullName evidence="3">Terpene synthase</fullName>
    </recommendedName>
</protein>
<accession>A0A847RVY9</accession>
<reference evidence="1 2" key="1">
    <citation type="submission" date="2020-04" db="EMBL/GenBank/DDBJ databases">
        <authorList>
            <person name="Yin C."/>
        </authorList>
    </citation>
    <scope>NUCLEOTIDE SEQUENCE [LARGE SCALE GENOMIC DNA]</scope>
    <source>
        <strain evidence="1 2">Ae27</strain>
    </source>
</reference>
<organism evidence="1 2">
    <name type="scientific">Chitinophaga varians</name>
    <dbReference type="NCBI Taxonomy" id="2202339"/>
    <lineage>
        <taxon>Bacteria</taxon>
        <taxon>Pseudomonadati</taxon>
        <taxon>Bacteroidota</taxon>
        <taxon>Chitinophagia</taxon>
        <taxon>Chitinophagales</taxon>
        <taxon>Chitinophagaceae</taxon>
        <taxon>Chitinophaga</taxon>
    </lineage>
</organism>
<evidence type="ECO:0000313" key="1">
    <source>
        <dbReference type="EMBL" id="NLR67223.1"/>
    </source>
</evidence>
<proteinExistence type="predicted"/>
<name>A0A847RVY9_9BACT</name>